<keyword evidence="3" id="KW-0548">Nucleotidyltransferase</keyword>
<reference evidence="3 4" key="1">
    <citation type="submission" date="2018-04" db="EMBL/GenBank/DDBJ databases">
        <title>Genomic Encyclopedia of Type Strains, Phase IV (KMG-IV): sequencing the most valuable type-strain genomes for metagenomic binning, comparative biology and taxonomic classification.</title>
        <authorList>
            <person name="Goeker M."/>
        </authorList>
    </citation>
    <scope>NUCLEOTIDE SEQUENCE [LARGE SCALE GENOMIC DNA]</scope>
    <source>
        <strain evidence="3 4">DSM 104150</strain>
    </source>
</reference>
<dbReference type="AlphaFoldDB" id="A0A318E6P7"/>
<evidence type="ECO:0000259" key="2">
    <source>
        <dbReference type="Pfam" id="PF12804"/>
    </source>
</evidence>
<keyword evidence="3" id="KW-0808">Transferase</keyword>
<dbReference type="SUPFAM" id="SSF53448">
    <property type="entry name" value="Nucleotide-diphospho-sugar transferases"/>
    <property type="match status" value="1"/>
</dbReference>
<name>A0A318E6P7_9GAMM</name>
<dbReference type="PANTHER" id="PTHR43777">
    <property type="entry name" value="MOLYBDENUM COFACTOR CYTIDYLYLTRANSFERASE"/>
    <property type="match status" value="1"/>
</dbReference>
<evidence type="ECO:0000256" key="1">
    <source>
        <dbReference type="ARBA" id="ARBA00022842"/>
    </source>
</evidence>
<sequence length="199" mass="21039">MGRSTEPRIAGVLLAAGAARRFGRPKQLAVVDGVTLVRRSAQAVLDAGLPLLVVTGAHAEAVLEALQGLPFEHCHNGDWAQGMGRSIGAAFENLLPRTHVEAALIALCDQPRIGADALRRLLAAHQRMPDGITASSFDGITGPPCIFARRDFASLARLDGSVGARALIEAQADRLQRVNLPEAALDIDTPEQYRTLVGG</sequence>
<keyword evidence="4" id="KW-1185">Reference proteome</keyword>
<proteinExistence type="predicted"/>
<feature type="domain" description="MobA-like NTP transferase" evidence="2">
    <location>
        <begin position="11"/>
        <end position="171"/>
    </location>
</feature>
<dbReference type="EMBL" id="QICN01000007">
    <property type="protein sequence ID" value="PXV66451.1"/>
    <property type="molecule type" value="Genomic_DNA"/>
</dbReference>
<dbReference type="Pfam" id="PF12804">
    <property type="entry name" value="NTP_transf_3"/>
    <property type="match status" value="1"/>
</dbReference>
<dbReference type="OrthoDB" id="285216at2"/>
<protein>
    <submittedName>
        <fullName evidence="3">Molybdenum cofactor cytidylyltransferase</fullName>
    </submittedName>
</protein>
<evidence type="ECO:0000313" key="3">
    <source>
        <dbReference type="EMBL" id="PXV66451.1"/>
    </source>
</evidence>
<dbReference type="CDD" id="cd04182">
    <property type="entry name" value="GT_2_like_f"/>
    <property type="match status" value="1"/>
</dbReference>
<dbReference type="InterPro" id="IPR029044">
    <property type="entry name" value="Nucleotide-diphossugar_trans"/>
</dbReference>
<dbReference type="RefSeq" id="WP_110265594.1">
    <property type="nucleotide sequence ID" value="NZ_CAWNXA010000007.1"/>
</dbReference>
<organism evidence="3 4">
    <name type="scientific">Sinimarinibacterium flocculans</name>
    <dbReference type="NCBI Taxonomy" id="985250"/>
    <lineage>
        <taxon>Bacteria</taxon>
        <taxon>Pseudomonadati</taxon>
        <taxon>Pseudomonadota</taxon>
        <taxon>Gammaproteobacteria</taxon>
        <taxon>Nevskiales</taxon>
        <taxon>Nevskiaceae</taxon>
        <taxon>Sinimarinibacterium</taxon>
    </lineage>
</organism>
<comment type="caution">
    <text evidence="3">The sequence shown here is derived from an EMBL/GenBank/DDBJ whole genome shotgun (WGS) entry which is preliminary data.</text>
</comment>
<accession>A0A318E6P7</accession>
<dbReference type="GO" id="GO:0016779">
    <property type="term" value="F:nucleotidyltransferase activity"/>
    <property type="evidence" value="ECO:0007669"/>
    <property type="project" value="UniProtKB-KW"/>
</dbReference>
<keyword evidence="1" id="KW-0460">Magnesium</keyword>
<gene>
    <name evidence="3" type="ORF">C8D93_10715</name>
</gene>
<dbReference type="InterPro" id="IPR025877">
    <property type="entry name" value="MobA-like_NTP_Trfase"/>
</dbReference>
<dbReference type="Proteomes" id="UP000248330">
    <property type="component" value="Unassembled WGS sequence"/>
</dbReference>
<evidence type="ECO:0000313" key="4">
    <source>
        <dbReference type="Proteomes" id="UP000248330"/>
    </source>
</evidence>
<dbReference type="Gene3D" id="3.90.550.10">
    <property type="entry name" value="Spore Coat Polysaccharide Biosynthesis Protein SpsA, Chain A"/>
    <property type="match status" value="1"/>
</dbReference>
<dbReference type="PANTHER" id="PTHR43777:SF1">
    <property type="entry name" value="MOLYBDENUM COFACTOR CYTIDYLYLTRANSFERASE"/>
    <property type="match status" value="1"/>
</dbReference>